<comment type="caution">
    <text evidence="9">The sequence shown here is derived from an EMBL/GenBank/DDBJ whole genome shotgun (WGS) entry which is preliminary data.</text>
</comment>
<dbReference type="InterPro" id="IPR001944">
    <property type="entry name" value="Glycoside_Hdrlase_35"/>
</dbReference>
<dbReference type="Pfam" id="PF13363">
    <property type="entry name" value="BetaGal_dom3"/>
    <property type="match status" value="1"/>
</dbReference>
<feature type="signal peptide" evidence="6">
    <location>
        <begin position="1"/>
        <end position="22"/>
    </location>
</feature>
<keyword evidence="3 4" id="KW-0326">Glycosidase</keyword>
<organism evidence="9 10">
    <name type="scientific">Roridomyces roridus</name>
    <dbReference type="NCBI Taxonomy" id="1738132"/>
    <lineage>
        <taxon>Eukaryota</taxon>
        <taxon>Fungi</taxon>
        <taxon>Dikarya</taxon>
        <taxon>Basidiomycota</taxon>
        <taxon>Agaricomycotina</taxon>
        <taxon>Agaricomycetes</taxon>
        <taxon>Agaricomycetidae</taxon>
        <taxon>Agaricales</taxon>
        <taxon>Marasmiineae</taxon>
        <taxon>Mycenaceae</taxon>
        <taxon>Roridomyces</taxon>
    </lineage>
</organism>
<evidence type="ECO:0000256" key="3">
    <source>
        <dbReference type="ARBA" id="ARBA00023295"/>
    </source>
</evidence>
<dbReference type="Gene3D" id="2.60.390.10">
    <property type="entry name" value="Beta-galactosidase, domain 3"/>
    <property type="match status" value="1"/>
</dbReference>
<evidence type="ECO:0000259" key="8">
    <source>
        <dbReference type="Pfam" id="PF13363"/>
    </source>
</evidence>
<dbReference type="GO" id="GO:0005975">
    <property type="term" value="P:carbohydrate metabolic process"/>
    <property type="evidence" value="ECO:0007669"/>
    <property type="project" value="InterPro"/>
</dbReference>
<feature type="domain" description="Beta-galactosidase" evidence="8">
    <location>
        <begin position="451"/>
        <end position="507"/>
    </location>
</feature>
<gene>
    <name evidence="9" type="ORF">FB45DRAFT_1024134</name>
</gene>
<dbReference type="PRINTS" id="PR00742">
    <property type="entry name" value="GLHYDRLASE35"/>
</dbReference>
<comment type="catalytic activity">
    <reaction evidence="4">
        <text>Hydrolysis of terminal non-reducing beta-D-galactose residues in beta-D-galactosides.</text>
        <dbReference type="EC" id="3.2.1.23"/>
    </reaction>
</comment>
<dbReference type="InterPro" id="IPR031330">
    <property type="entry name" value="Gly_Hdrlase_35_cat"/>
</dbReference>
<sequence length="606" mass="67507">MHLPVLWLAVLLVALFPQFSTSLSNNGLTTAVEWDEYSFFILGNRTFIQSGEFHMWRLPVPCLWRDIVQKVKAAGLNAISVYFHWGMTNPRQGEVDLTGINDFRPLLRKKRGSGLSRGLVPSSEICTGGIPGHVAWLPGNPPWNPYNGELRSNDTFYQNAWQDYWTSVITLIAKNQITQGGPIILLQIENEYYNGAGQNEYVSSLRSRAVDLGVVIPTFVNDAGEFSNLLGTTDLYGFDAYPFSASNCGNANPSVWRPIVTTWGDYFDTVAPTQPHFFPEFQGGSADNWGNVGGYATCREFVNTQFQRVFYHQMWASGATAENYYMFYGGTTWAQLPYSQGYTSYDYGAPVDEQRMLTEKHGELKLQSLFLRSFKDFYTTDLVDIDDTSISDLYVTHLQNPLSGASFYIFRHNDATANTTFQFSYPLGQPTIASSSWGGYANYVDVGASTPFLISGPYLVRNAFLNGDGNLALWGDVDTSTDIQIFGSGSLVSVQWNSSPINIEQISPAVWTAFIPFTAPSPSIVLPDLESASTVWRFRDSLPDIQSDFDGSAMVPADQTTTTSVFPPYYGGPWILYADMYGFHAGNLLWRGTFIQGGYIEQLGWA</sequence>
<dbReference type="InterPro" id="IPR019801">
    <property type="entry name" value="Glyco_hydro_35_CS"/>
</dbReference>
<dbReference type="Gene3D" id="2.60.120.260">
    <property type="entry name" value="Galactose-binding domain-like"/>
    <property type="match status" value="1"/>
</dbReference>
<dbReference type="PANTHER" id="PTHR23421">
    <property type="entry name" value="BETA-GALACTOSIDASE RELATED"/>
    <property type="match status" value="1"/>
</dbReference>
<evidence type="ECO:0000256" key="1">
    <source>
        <dbReference type="ARBA" id="ARBA00009809"/>
    </source>
</evidence>
<evidence type="ECO:0000313" key="9">
    <source>
        <dbReference type="EMBL" id="KAJ7639409.1"/>
    </source>
</evidence>
<dbReference type="PROSITE" id="PS01182">
    <property type="entry name" value="GLYCOSYL_HYDROL_F35"/>
    <property type="match status" value="1"/>
</dbReference>
<dbReference type="GO" id="GO:0004565">
    <property type="term" value="F:beta-galactosidase activity"/>
    <property type="evidence" value="ECO:0007669"/>
    <property type="project" value="UniProtKB-EC"/>
</dbReference>
<keyword evidence="6" id="KW-0732">Signal</keyword>
<dbReference type="SUPFAM" id="SSF49785">
    <property type="entry name" value="Galactose-binding domain-like"/>
    <property type="match status" value="1"/>
</dbReference>
<dbReference type="AlphaFoldDB" id="A0AAD7C5X4"/>
<dbReference type="InterPro" id="IPR017853">
    <property type="entry name" value="GH"/>
</dbReference>
<dbReference type="InterPro" id="IPR025972">
    <property type="entry name" value="BetaGal_dom3"/>
</dbReference>
<accession>A0AAD7C5X4</accession>
<proteinExistence type="inferred from homology"/>
<comment type="similarity">
    <text evidence="1 5">Belongs to the glycosyl hydrolase 35 family.</text>
</comment>
<dbReference type="EC" id="3.2.1.23" evidence="4"/>
<dbReference type="InterPro" id="IPR036833">
    <property type="entry name" value="BetaGal_dom3_sf"/>
</dbReference>
<reference evidence="9" key="1">
    <citation type="submission" date="2023-03" db="EMBL/GenBank/DDBJ databases">
        <title>Massive genome expansion in bonnet fungi (Mycena s.s.) driven by repeated elements and novel gene families across ecological guilds.</title>
        <authorList>
            <consortium name="Lawrence Berkeley National Laboratory"/>
            <person name="Harder C.B."/>
            <person name="Miyauchi S."/>
            <person name="Viragh M."/>
            <person name="Kuo A."/>
            <person name="Thoen E."/>
            <person name="Andreopoulos B."/>
            <person name="Lu D."/>
            <person name="Skrede I."/>
            <person name="Drula E."/>
            <person name="Henrissat B."/>
            <person name="Morin E."/>
            <person name="Kohler A."/>
            <person name="Barry K."/>
            <person name="LaButti K."/>
            <person name="Morin E."/>
            <person name="Salamov A."/>
            <person name="Lipzen A."/>
            <person name="Mereny Z."/>
            <person name="Hegedus B."/>
            <person name="Baldrian P."/>
            <person name="Stursova M."/>
            <person name="Weitz H."/>
            <person name="Taylor A."/>
            <person name="Grigoriev I.V."/>
            <person name="Nagy L.G."/>
            <person name="Martin F."/>
            <person name="Kauserud H."/>
        </authorList>
    </citation>
    <scope>NUCLEOTIDE SEQUENCE</scope>
    <source>
        <strain evidence="9">9284</strain>
    </source>
</reference>
<keyword evidence="10" id="KW-1185">Reference proteome</keyword>
<evidence type="ECO:0000256" key="2">
    <source>
        <dbReference type="ARBA" id="ARBA00022801"/>
    </source>
</evidence>
<name>A0AAD7C5X4_9AGAR</name>
<evidence type="ECO:0000313" key="10">
    <source>
        <dbReference type="Proteomes" id="UP001221142"/>
    </source>
</evidence>
<keyword evidence="2 4" id="KW-0378">Hydrolase</keyword>
<dbReference type="SUPFAM" id="SSF117100">
    <property type="entry name" value="Beta-galactosidase LacA, domain 3"/>
    <property type="match status" value="1"/>
</dbReference>
<dbReference type="InterPro" id="IPR008979">
    <property type="entry name" value="Galactose-bd-like_sf"/>
</dbReference>
<feature type="chain" id="PRO_5042112213" description="Beta-galactosidase" evidence="6">
    <location>
        <begin position="23"/>
        <end position="606"/>
    </location>
</feature>
<evidence type="ECO:0000256" key="5">
    <source>
        <dbReference type="RuleBase" id="RU003679"/>
    </source>
</evidence>
<evidence type="ECO:0000256" key="6">
    <source>
        <dbReference type="SAM" id="SignalP"/>
    </source>
</evidence>
<dbReference type="Pfam" id="PF01301">
    <property type="entry name" value="Glyco_hydro_35"/>
    <property type="match status" value="1"/>
</dbReference>
<dbReference type="SUPFAM" id="SSF51445">
    <property type="entry name" value="(Trans)glycosidases"/>
    <property type="match status" value="1"/>
</dbReference>
<feature type="domain" description="Glycoside hydrolase 35 catalytic" evidence="7">
    <location>
        <begin position="38"/>
        <end position="365"/>
    </location>
</feature>
<dbReference type="Proteomes" id="UP001221142">
    <property type="component" value="Unassembled WGS sequence"/>
</dbReference>
<dbReference type="EMBL" id="JARKIF010000005">
    <property type="protein sequence ID" value="KAJ7639409.1"/>
    <property type="molecule type" value="Genomic_DNA"/>
</dbReference>
<evidence type="ECO:0000259" key="7">
    <source>
        <dbReference type="Pfam" id="PF01301"/>
    </source>
</evidence>
<dbReference type="Gene3D" id="3.20.20.80">
    <property type="entry name" value="Glycosidases"/>
    <property type="match status" value="1"/>
</dbReference>
<evidence type="ECO:0000256" key="4">
    <source>
        <dbReference type="RuleBase" id="RU000675"/>
    </source>
</evidence>
<protein>
    <recommendedName>
        <fullName evidence="4">Beta-galactosidase</fullName>
        <ecNumber evidence="4">3.2.1.23</ecNumber>
    </recommendedName>
</protein>